<gene>
    <name evidence="2" type="ORF">PHMEG_00026814</name>
</gene>
<protein>
    <submittedName>
        <fullName evidence="2">RxLR effector protein</fullName>
    </submittedName>
</protein>
<accession>A0A225V8V4</accession>
<feature type="chain" id="PRO_5013347762" evidence="1">
    <location>
        <begin position="22"/>
        <end position="161"/>
    </location>
</feature>
<dbReference type="AlphaFoldDB" id="A0A225V8V4"/>
<dbReference type="EMBL" id="NBNE01006629">
    <property type="protein sequence ID" value="OWZ01742.1"/>
    <property type="molecule type" value="Genomic_DNA"/>
</dbReference>
<comment type="caution">
    <text evidence="2">The sequence shown here is derived from an EMBL/GenBank/DDBJ whole genome shotgun (WGS) entry which is preliminary data.</text>
</comment>
<organism evidence="2 3">
    <name type="scientific">Phytophthora megakarya</name>
    <dbReference type="NCBI Taxonomy" id="4795"/>
    <lineage>
        <taxon>Eukaryota</taxon>
        <taxon>Sar</taxon>
        <taxon>Stramenopiles</taxon>
        <taxon>Oomycota</taxon>
        <taxon>Peronosporomycetes</taxon>
        <taxon>Peronosporales</taxon>
        <taxon>Peronosporaceae</taxon>
        <taxon>Phytophthora</taxon>
    </lineage>
</organism>
<keyword evidence="1" id="KW-0732">Signal</keyword>
<sequence length="161" mass="18015">MRNLAWVVFAVVVSMSSNVASTDIKPSAVSSADLSLLKVPNDNIQVKRPLRVPVDNGDNTNIDTSFNMNKEERVATTGVVSRIEESMRLTSRNAKAQIWKTVDKVATKMKEAFFKVMFKSGETPDIFAVRVANWGGGPTLAKFEESYTAWYKTVNPNWRPR</sequence>
<evidence type="ECO:0000313" key="3">
    <source>
        <dbReference type="Proteomes" id="UP000198211"/>
    </source>
</evidence>
<evidence type="ECO:0000256" key="1">
    <source>
        <dbReference type="SAM" id="SignalP"/>
    </source>
</evidence>
<dbReference type="Proteomes" id="UP000198211">
    <property type="component" value="Unassembled WGS sequence"/>
</dbReference>
<name>A0A225V8V4_9STRA</name>
<reference evidence="3" key="1">
    <citation type="submission" date="2017-03" db="EMBL/GenBank/DDBJ databases">
        <title>Phytopthora megakarya and P. palmivora, two closely related causual agents of cacao black pod achieved similar genome size and gene model numbers by different mechanisms.</title>
        <authorList>
            <person name="Ali S."/>
            <person name="Shao J."/>
            <person name="Larry D.J."/>
            <person name="Kronmiller B."/>
            <person name="Shen D."/>
            <person name="Strem M.D."/>
            <person name="Melnick R.L."/>
            <person name="Guiltinan M.J."/>
            <person name="Tyler B.M."/>
            <person name="Meinhardt L.W."/>
            <person name="Bailey B.A."/>
        </authorList>
    </citation>
    <scope>NUCLEOTIDE SEQUENCE [LARGE SCALE GENOMIC DNA]</scope>
    <source>
        <strain evidence="3">zdho120</strain>
    </source>
</reference>
<proteinExistence type="predicted"/>
<evidence type="ECO:0000313" key="2">
    <source>
        <dbReference type="EMBL" id="OWZ01742.1"/>
    </source>
</evidence>
<feature type="signal peptide" evidence="1">
    <location>
        <begin position="1"/>
        <end position="21"/>
    </location>
</feature>
<keyword evidence="3" id="KW-1185">Reference proteome</keyword>